<accession>A0A0D8BB71</accession>
<dbReference type="PATRIC" id="fig|1502723.3.peg.4109"/>
<dbReference type="EMBL" id="JYFN01000039">
    <property type="protein sequence ID" value="KJE21330.1"/>
    <property type="molecule type" value="Genomic_DNA"/>
</dbReference>
<sequence length="154" mass="15634">MAAAPLSHPAAARVRVAGRIAPRGPAVARIVPVCRLADRGRRARSGRPVAAVIVLPGGVVLLLASDRLPVGSTHPMVPSFVTALARARSLSGRTKRGFALHPMLPTGAASTGCQSVDRPEFRAVATAAGSPVGRAVPAVVGREPGAARLGAPLR</sequence>
<reference evidence="1 2" key="2">
    <citation type="journal article" date="2016" name="Genome Announc.">
        <title>Permanent Draft Genome Sequences for Two Variants of Frankia sp. Strain CpI1, the First Frankia Strain Isolated from Root Nodules of Comptonia peregrina.</title>
        <authorList>
            <person name="Oshone R."/>
            <person name="Hurst S.G.IV."/>
            <person name="Abebe-Akele F."/>
            <person name="Simpson S."/>
            <person name="Morris K."/>
            <person name="Thomas W.K."/>
            <person name="Tisa L.S."/>
        </authorList>
    </citation>
    <scope>NUCLEOTIDE SEQUENCE [LARGE SCALE GENOMIC DNA]</scope>
    <source>
        <strain evidence="2">CpI1-S</strain>
    </source>
</reference>
<dbReference type="AlphaFoldDB" id="A0A0D8BB71"/>
<comment type="caution">
    <text evidence="1">The sequence shown here is derived from an EMBL/GenBank/DDBJ whole genome shotgun (WGS) entry which is preliminary data.</text>
</comment>
<protein>
    <submittedName>
        <fullName evidence="1">Uncharacterized protein</fullName>
    </submittedName>
</protein>
<evidence type="ECO:0000313" key="2">
    <source>
        <dbReference type="Proteomes" id="UP000032545"/>
    </source>
</evidence>
<name>A0A0D8BB71_9ACTN</name>
<reference evidence="2" key="1">
    <citation type="submission" date="2015-02" db="EMBL/GenBank/DDBJ databases">
        <title>Draft Genome of Frankia sp. CpI1-S.</title>
        <authorList>
            <person name="Oshone R.T."/>
            <person name="Ngom M."/>
            <person name="Ghodhbane-Gtari F."/>
            <person name="Gtari M."/>
            <person name="Morris K."/>
            <person name="Thomas K."/>
            <person name="Sen A."/>
            <person name="Tisa L.S."/>
        </authorList>
    </citation>
    <scope>NUCLEOTIDE SEQUENCE [LARGE SCALE GENOMIC DNA]</scope>
    <source>
        <strain evidence="2">CpI1-S</strain>
    </source>
</reference>
<proteinExistence type="predicted"/>
<organism evidence="1 2">
    <name type="scientific">Frankia torreyi</name>
    <dbReference type="NCBI Taxonomy" id="1856"/>
    <lineage>
        <taxon>Bacteria</taxon>
        <taxon>Bacillati</taxon>
        <taxon>Actinomycetota</taxon>
        <taxon>Actinomycetes</taxon>
        <taxon>Frankiales</taxon>
        <taxon>Frankiaceae</taxon>
        <taxon>Frankia</taxon>
    </lineage>
</organism>
<gene>
    <name evidence="1" type="ORF">FF36_04380</name>
</gene>
<evidence type="ECO:0000313" key="1">
    <source>
        <dbReference type="EMBL" id="KJE21330.1"/>
    </source>
</evidence>
<keyword evidence="2" id="KW-1185">Reference proteome</keyword>
<dbReference type="Proteomes" id="UP000032545">
    <property type="component" value="Unassembled WGS sequence"/>
</dbReference>